<keyword evidence="1" id="KW-1133">Transmembrane helix</keyword>
<organism evidence="2 3">
    <name type="scientific">Paenibacillus borealis</name>
    <dbReference type="NCBI Taxonomy" id="160799"/>
    <lineage>
        <taxon>Bacteria</taxon>
        <taxon>Bacillati</taxon>
        <taxon>Bacillota</taxon>
        <taxon>Bacilli</taxon>
        <taxon>Bacillales</taxon>
        <taxon>Paenibacillaceae</taxon>
        <taxon>Paenibacillus</taxon>
    </lineage>
</organism>
<feature type="transmembrane region" description="Helical" evidence="1">
    <location>
        <begin position="158"/>
        <end position="177"/>
    </location>
</feature>
<dbReference type="OrthoDB" id="3457556at2"/>
<feature type="transmembrane region" description="Helical" evidence="1">
    <location>
        <begin position="228"/>
        <end position="247"/>
    </location>
</feature>
<feature type="transmembrane region" description="Helical" evidence="1">
    <location>
        <begin position="98"/>
        <end position="120"/>
    </location>
</feature>
<dbReference type="AlphaFoldDB" id="A0A089LBJ3"/>
<keyword evidence="1" id="KW-0472">Membrane</keyword>
<dbReference type="KEGG" id="pbd:PBOR_05815"/>
<proteinExistence type="predicted"/>
<sequence length="322" mass="34431">MRPILLGVCSALFFAVTFVLNRRMELAGGSWAWSASLRYFFTLPFLLVIVAGRGRLRPLLAAMRERPGAWLLWGTVGFGLFYAPICFAAAYAPGWLTAGTWQITIISGSLLAPFFGQWISGPSGSVYIRGKIPLRGLLLSLIILAGVALLQAEHARELAPSQVLLGILPVLLASFAYPLGNRKTMELCGDRLDVFQRVLGMTLASLPFWLLVSLYGLTDAGLPSSSQVGQSVIVALSSGIIATVLFFQATDMVRNSMSGLAGVEATQSLEVLFALLGEMLILASPLPSLLSWVGIAVIIAGMALHSLFSRHPGDAAPEAVKQ</sequence>
<feature type="transmembrane region" description="Helical" evidence="1">
    <location>
        <begin position="198"/>
        <end position="216"/>
    </location>
</feature>
<dbReference type="Proteomes" id="UP000029518">
    <property type="component" value="Chromosome"/>
</dbReference>
<feature type="transmembrane region" description="Helical" evidence="1">
    <location>
        <begin position="132"/>
        <end position="152"/>
    </location>
</feature>
<evidence type="ECO:0000256" key="1">
    <source>
        <dbReference type="SAM" id="Phobius"/>
    </source>
</evidence>
<gene>
    <name evidence="2" type="ORF">PBOR_05815</name>
</gene>
<name>A0A089LBJ3_PAEBO</name>
<accession>A0A089LBJ3</accession>
<feature type="transmembrane region" description="Helical" evidence="1">
    <location>
        <begin position="289"/>
        <end position="308"/>
    </location>
</feature>
<protein>
    <submittedName>
        <fullName evidence="2">Membrane protein</fullName>
    </submittedName>
</protein>
<dbReference type="Pfam" id="PF13536">
    <property type="entry name" value="EmrE"/>
    <property type="match status" value="1"/>
</dbReference>
<keyword evidence="3" id="KW-1185">Reference proteome</keyword>
<feature type="transmembrane region" description="Helical" evidence="1">
    <location>
        <begin position="31"/>
        <end position="50"/>
    </location>
</feature>
<feature type="transmembrane region" description="Helical" evidence="1">
    <location>
        <begin position="70"/>
        <end position="92"/>
    </location>
</feature>
<dbReference type="RefSeq" id="WP_042210835.1">
    <property type="nucleotide sequence ID" value="NZ_CP009285.1"/>
</dbReference>
<dbReference type="HOGENOM" id="CLU_054358_0_0_9"/>
<dbReference type="EMBL" id="CP009285">
    <property type="protein sequence ID" value="AIQ56508.1"/>
    <property type="molecule type" value="Genomic_DNA"/>
</dbReference>
<evidence type="ECO:0000313" key="3">
    <source>
        <dbReference type="Proteomes" id="UP000029518"/>
    </source>
</evidence>
<dbReference type="InterPro" id="IPR032713">
    <property type="entry name" value="EmrE"/>
</dbReference>
<evidence type="ECO:0000313" key="2">
    <source>
        <dbReference type="EMBL" id="AIQ56508.1"/>
    </source>
</evidence>
<reference evidence="2" key="1">
    <citation type="submission" date="2014-08" db="EMBL/GenBank/DDBJ databases">
        <title>Comparative genomics of the Paenibacillus odorifer group.</title>
        <authorList>
            <person name="den Bakker H.C."/>
            <person name="Tsai Y.-C.Y.-C."/>
            <person name="Martin N."/>
            <person name="Korlach J."/>
            <person name="Wiedmann M."/>
        </authorList>
    </citation>
    <scope>NUCLEOTIDE SEQUENCE [LARGE SCALE GENOMIC DNA]</scope>
    <source>
        <strain evidence="2">DSM 13188</strain>
    </source>
</reference>
<keyword evidence="1" id="KW-0812">Transmembrane</keyword>